<dbReference type="InterPro" id="IPR017907">
    <property type="entry name" value="Znf_RING_CS"/>
</dbReference>
<accession>M7NTB8</accession>
<dbReference type="RefSeq" id="XP_007873531.1">
    <property type="nucleotide sequence ID" value="XM_007875340.1"/>
</dbReference>
<comment type="caution">
    <text evidence="4">The sequence shown here is derived from an EMBL/GenBank/DDBJ whole genome shotgun (WGS) entry which is preliminary data.</text>
</comment>
<dbReference type="STRING" id="1069680.M7NTB8"/>
<name>M7NTB8_PNEMU</name>
<dbReference type="VEuPathDB" id="FungiDB:PNEG_01577"/>
<keyword evidence="1" id="KW-0479">Metal-binding</keyword>
<organism evidence="4 5">
    <name type="scientific">Pneumocystis murina (strain B123)</name>
    <name type="common">Mouse pneumocystis pneumonia agent</name>
    <name type="synonym">Pneumocystis carinii f. sp. muris</name>
    <dbReference type="NCBI Taxonomy" id="1069680"/>
    <lineage>
        <taxon>Eukaryota</taxon>
        <taxon>Fungi</taxon>
        <taxon>Dikarya</taxon>
        <taxon>Ascomycota</taxon>
        <taxon>Taphrinomycotina</taxon>
        <taxon>Pneumocystomycetes</taxon>
        <taxon>Pneumocystaceae</taxon>
        <taxon>Pneumocystis</taxon>
    </lineage>
</organism>
<sequence>MEASSTLTVLNNGNNGKKTRVNDIVFQDMRLELPPYRPRLGSECLTQGGIPVIDLTVDTPSQSDHDPVENYGSNDLWNGRVIDVDSLPDRHSSSRHLDVYQTFPFESIDLDDILLLNHSISQSSRNCHIHSFPPTRRVTRQTTNQMRLWENQFFQTNDSFLHALINHMTPLNTRRANTSVRYSRTYPYYLSSRQNFSTTPIEYNLFTDHSNINAFSKKDTSITPHLLKGAPDAMKGFTRSLNKSQKLVCPNCIDELGVSDDFVKRSIWMGKCGHIYCGDCAKLFKSMKSKGPHSAICPVKHCNKVITGNHNLREIYV</sequence>
<dbReference type="AlphaFoldDB" id="M7NTB8"/>
<dbReference type="Proteomes" id="UP000011958">
    <property type="component" value="Unassembled WGS sequence"/>
</dbReference>
<evidence type="ECO:0000256" key="3">
    <source>
        <dbReference type="ARBA" id="ARBA00022833"/>
    </source>
</evidence>
<reference evidence="5" key="1">
    <citation type="journal article" date="2016" name="Nat. Commun.">
        <title>Genome analysis of three Pneumocystis species reveals adaptation mechanisms to life exclusively in mammalian hosts.</title>
        <authorList>
            <person name="Ma L."/>
            <person name="Chen Z."/>
            <person name="Huang D.W."/>
            <person name="Kutty G."/>
            <person name="Ishihara M."/>
            <person name="Wang H."/>
            <person name="Abouelleil A."/>
            <person name="Bishop L."/>
            <person name="Davey E."/>
            <person name="Deng R."/>
            <person name="Deng X."/>
            <person name="Fan L."/>
            <person name="Fantoni G."/>
            <person name="Fitzgerald M."/>
            <person name="Gogineni E."/>
            <person name="Goldberg J.M."/>
            <person name="Handley G."/>
            <person name="Hu X."/>
            <person name="Huber C."/>
            <person name="Jiao X."/>
            <person name="Jones K."/>
            <person name="Levin J.Z."/>
            <person name="Liu Y."/>
            <person name="Macdonald P."/>
            <person name="Melnikov A."/>
            <person name="Raley C."/>
            <person name="Sassi M."/>
            <person name="Sherman B.T."/>
            <person name="Song X."/>
            <person name="Sykes S."/>
            <person name="Tran B."/>
            <person name="Walsh L."/>
            <person name="Xia Y."/>
            <person name="Yang J."/>
            <person name="Young S."/>
            <person name="Zeng Q."/>
            <person name="Zheng X."/>
            <person name="Stephens R."/>
            <person name="Nusbaum C."/>
            <person name="Birren B.W."/>
            <person name="Azadi P."/>
            <person name="Lempicki R.A."/>
            <person name="Cuomo C.A."/>
            <person name="Kovacs J.A."/>
        </authorList>
    </citation>
    <scope>NUCLEOTIDE SEQUENCE [LARGE SCALE GENOMIC DNA]</scope>
    <source>
        <strain evidence="5">B123</strain>
    </source>
</reference>
<dbReference type="Gene3D" id="3.30.40.10">
    <property type="entry name" value="Zinc/RING finger domain, C3HC4 (zinc finger)"/>
    <property type="match status" value="1"/>
</dbReference>
<keyword evidence="3" id="KW-0862">Zinc</keyword>
<dbReference type="OrthoDB" id="2398441at2759"/>
<keyword evidence="5" id="KW-1185">Reference proteome</keyword>
<evidence type="ECO:0000256" key="1">
    <source>
        <dbReference type="ARBA" id="ARBA00022723"/>
    </source>
</evidence>
<dbReference type="PROSITE" id="PS00518">
    <property type="entry name" value="ZF_RING_1"/>
    <property type="match status" value="1"/>
</dbReference>
<keyword evidence="2" id="KW-0863">Zinc-finger</keyword>
<dbReference type="InterPro" id="IPR013083">
    <property type="entry name" value="Znf_RING/FYVE/PHD"/>
</dbReference>
<gene>
    <name evidence="4" type="ORF">PNEG_01577</name>
</gene>
<protein>
    <recommendedName>
        <fullName evidence="6">RING-type domain-containing protein</fullName>
    </recommendedName>
</protein>
<dbReference type="HOGENOM" id="CLU_043321_1_0_1"/>
<dbReference type="SUPFAM" id="SSF57850">
    <property type="entry name" value="RING/U-box"/>
    <property type="match status" value="1"/>
</dbReference>
<evidence type="ECO:0000256" key="2">
    <source>
        <dbReference type="ARBA" id="ARBA00022771"/>
    </source>
</evidence>
<evidence type="ECO:0000313" key="4">
    <source>
        <dbReference type="EMBL" id="EMR10321.1"/>
    </source>
</evidence>
<proteinExistence type="predicted"/>
<dbReference type="eggNOG" id="ENOG502SDJU">
    <property type="taxonomic scope" value="Eukaryota"/>
</dbReference>
<dbReference type="GeneID" id="19895272"/>
<evidence type="ECO:0000313" key="5">
    <source>
        <dbReference type="Proteomes" id="UP000011958"/>
    </source>
</evidence>
<evidence type="ECO:0008006" key="6">
    <source>
        <dbReference type="Google" id="ProtNLM"/>
    </source>
</evidence>
<dbReference type="EMBL" id="AFWA02000004">
    <property type="protein sequence ID" value="EMR10321.1"/>
    <property type="molecule type" value="Genomic_DNA"/>
</dbReference>
<dbReference type="GO" id="GO:0008270">
    <property type="term" value="F:zinc ion binding"/>
    <property type="evidence" value="ECO:0007669"/>
    <property type="project" value="UniProtKB-KW"/>
</dbReference>